<feature type="transmembrane region" description="Helical" evidence="1">
    <location>
        <begin position="172"/>
        <end position="191"/>
    </location>
</feature>
<evidence type="ECO:0000259" key="3">
    <source>
        <dbReference type="Pfam" id="PF05569"/>
    </source>
</evidence>
<evidence type="ECO:0000256" key="1">
    <source>
        <dbReference type="SAM" id="Phobius"/>
    </source>
</evidence>
<dbReference type="PANTHER" id="PTHR33446">
    <property type="entry name" value="PROTEIN TONB-RELATED"/>
    <property type="match status" value="1"/>
</dbReference>
<accession>A0A3S0HRW2</accession>
<keyword evidence="1" id="KW-0812">Transmembrane</keyword>
<evidence type="ECO:0000313" key="4">
    <source>
        <dbReference type="EMBL" id="RTQ53692.1"/>
    </source>
</evidence>
<dbReference type="Proteomes" id="UP000282184">
    <property type="component" value="Unassembled WGS sequence"/>
</dbReference>
<feature type="domain" description="Peptidase M56" evidence="3">
    <location>
        <begin position="234"/>
        <end position="335"/>
    </location>
</feature>
<keyword evidence="5" id="KW-1185">Reference proteome</keyword>
<dbReference type="GO" id="GO:0098797">
    <property type="term" value="C:plasma membrane protein complex"/>
    <property type="evidence" value="ECO:0007669"/>
    <property type="project" value="TreeGrafter"/>
</dbReference>
<keyword evidence="1" id="KW-1133">Transmembrane helix</keyword>
<dbReference type="Pfam" id="PF03544">
    <property type="entry name" value="TonB_C"/>
    <property type="match status" value="2"/>
</dbReference>
<evidence type="ECO:0008006" key="6">
    <source>
        <dbReference type="Google" id="ProtNLM"/>
    </source>
</evidence>
<organism evidence="4 5">
    <name type="scientific">Hymenobacter gummosus</name>
    <dbReference type="NCBI Taxonomy" id="1776032"/>
    <lineage>
        <taxon>Bacteria</taxon>
        <taxon>Pseudomonadati</taxon>
        <taxon>Bacteroidota</taxon>
        <taxon>Cytophagia</taxon>
        <taxon>Cytophagales</taxon>
        <taxon>Hymenobacteraceae</taxon>
        <taxon>Hymenobacter</taxon>
    </lineage>
</organism>
<dbReference type="InterPro" id="IPR037682">
    <property type="entry name" value="TonB_C"/>
</dbReference>
<feature type="domain" description="TonB C-terminal" evidence="2">
    <location>
        <begin position="416"/>
        <end position="454"/>
    </location>
</feature>
<name>A0A3S0HRW2_9BACT</name>
<dbReference type="GO" id="GO:0031992">
    <property type="term" value="F:energy transducer activity"/>
    <property type="evidence" value="ECO:0007669"/>
    <property type="project" value="TreeGrafter"/>
</dbReference>
<feature type="domain" description="TonB C-terminal" evidence="2">
    <location>
        <begin position="460"/>
        <end position="514"/>
    </location>
</feature>
<evidence type="ECO:0000313" key="5">
    <source>
        <dbReference type="Proteomes" id="UP000282184"/>
    </source>
</evidence>
<dbReference type="Pfam" id="PF05569">
    <property type="entry name" value="Peptidase_M56"/>
    <property type="match status" value="1"/>
</dbReference>
<dbReference type="SUPFAM" id="SSF74653">
    <property type="entry name" value="TolA/TonB C-terminal domain"/>
    <property type="match status" value="1"/>
</dbReference>
<sequence length="515" mass="55658">MTEVAPPVAGGLRRAVFGARCGAQPTWATTASTRSSRLCRVPSACGSPASRLGCRPTACAAFFTAARIPQSPSPMTTTLPNWLLLSTLLLGACWLFYHLLLRRERSWQFNRGLLLLAPLLAAVLPLLPLPTDWLVATRLPDLAAAGRLPSVWLPEVQATATPADAGWPAWPWLLYGAGVLLGLLLQAARLLRLWQLTRRLPRQTAAGYVLRPTGGRLPTSSFGRQVFWDETAPLSPTEAAQMLRHELAHVQQGHSADRLWLGCWQAVLWFNPFVHLCARALSCTHEYLADAAAAPATAPAPYAALLARQALSRFTAPALAHSFSTSQTLTRIAMLHHQTPVRRWKQWLVLPLTGLLLSVAACEKAEQLAATPPPPPPPAPEAPTAPAGRVLEIADEMPEYQGGMEQLMQDLSTLVKYPEAAKKDKLEGKVFVGFVVAADGSMQDVKIRKGISHPLTYPGQDGKPVTTTISTPADQALDQAALRAVQALPGRWTPGRQDGKPVAVAYTIPITFALN</sequence>
<feature type="transmembrane region" description="Helical" evidence="1">
    <location>
        <begin position="113"/>
        <end position="131"/>
    </location>
</feature>
<evidence type="ECO:0000259" key="2">
    <source>
        <dbReference type="Pfam" id="PF03544"/>
    </source>
</evidence>
<dbReference type="PANTHER" id="PTHR33446:SF2">
    <property type="entry name" value="PROTEIN TONB"/>
    <property type="match status" value="1"/>
</dbReference>
<protein>
    <recommendedName>
        <fullName evidence="6">TonB family protein</fullName>
    </recommendedName>
</protein>
<dbReference type="EMBL" id="RXOF01000001">
    <property type="protein sequence ID" value="RTQ53692.1"/>
    <property type="molecule type" value="Genomic_DNA"/>
</dbReference>
<proteinExistence type="predicted"/>
<dbReference type="GO" id="GO:0055085">
    <property type="term" value="P:transmembrane transport"/>
    <property type="evidence" value="ECO:0007669"/>
    <property type="project" value="InterPro"/>
</dbReference>
<dbReference type="AlphaFoldDB" id="A0A3S0HRW2"/>
<dbReference type="InterPro" id="IPR051045">
    <property type="entry name" value="TonB-dependent_transducer"/>
</dbReference>
<feature type="transmembrane region" description="Helical" evidence="1">
    <location>
        <begin position="82"/>
        <end position="101"/>
    </location>
</feature>
<dbReference type="Gene3D" id="3.30.1150.10">
    <property type="match status" value="1"/>
</dbReference>
<comment type="caution">
    <text evidence="4">The sequence shown here is derived from an EMBL/GenBank/DDBJ whole genome shotgun (WGS) entry which is preliminary data.</text>
</comment>
<gene>
    <name evidence="4" type="ORF">EJV47_02850</name>
</gene>
<reference evidence="4 5" key="1">
    <citation type="submission" date="2018-12" db="EMBL/GenBank/DDBJ databases">
        <title>Hymenobacter gummosus sp. nov., isolated from a spring.</title>
        <authorList>
            <person name="Nie L."/>
        </authorList>
    </citation>
    <scope>NUCLEOTIDE SEQUENCE [LARGE SCALE GENOMIC DNA]</scope>
    <source>
        <strain evidence="4 5">KCTC 52166</strain>
    </source>
</reference>
<dbReference type="OrthoDB" id="1039448at2"/>
<dbReference type="InterPro" id="IPR008756">
    <property type="entry name" value="Peptidase_M56"/>
</dbReference>
<keyword evidence="1" id="KW-0472">Membrane</keyword>